<name>A0A380ZEM3_BARDO</name>
<dbReference type="AlphaFoldDB" id="A0A380ZEM3"/>
<dbReference type="RefSeq" id="WP_004857413.1">
    <property type="nucleotide sequence ID" value="NZ_CACVBH010000010.1"/>
</dbReference>
<dbReference type="Proteomes" id="UP000254950">
    <property type="component" value="Unassembled WGS sequence"/>
</dbReference>
<organism evidence="1 2">
    <name type="scientific">Bartonella doshiae</name>
    <dbReference type="NCBI Taxonomy" id="33044"/>
    <lineage>
        <taxon>Bacteria</taxon>
        <taxon>Pseudomonadati</taxon>
        <taxon>Pseudomonadota</taxon>
        <taxon>Alphaproteobacteria</taxon>
        <taxon>Hyphomicrobiales</taxon>
        <taxon>Bartonellaceae</taxon>
        <taxon>Bartonella</taxon>
    </lineage>
</organism>
<reference evidence="1 2" key="1">
    <citation type="submission" date="2018-06" db="EMBL/GenBank/DDBJ databases">
        <authorList>
            <consortium name="Pathogen Informatics"/>
            <person name="Doyle S."/>
        </authorList>
    </citation>
    <scope>NUCLEOTIDE SEQUENCE [LARGE SCALE GENOMIC DNA]</scope>
    <source>
        <strain evidence="1 2">NCTC12862</strain>
    </source>
</reference>
<sequence>MHSAIEELNYRDQKNFIYSKTSLASNLKNMDSGIRIEKNPYYDQVHKEGVSEIRKSINRYHGIIGRYETPDHKEELRKVINSVSVYVHAMDNNTIIIYNMWLPKKYPPWSIRTKPIDSNKQLFKRI</sequence>
<dbReference type="EMBL" id="UFTF01000001">
    <property type="protein sequence ID" value="SUV45413.1"/>
    <property type="molecule type" value="Genomic_DNA"/>
</dbReference>
<evidence type="ECO:0000313" key="2">
    <source>
        <dbReference type="Proteomes" id="UP000254950"/>
    </source>
</evidence>
<proteinExistence type="predicted"/>
<gene>
    <name evidence="1" type="ORF">NCTC12862_01151</name>
</gene>
<evidence type="ECO:0000313" key="1">
    <source>
        <dbReference type="EMBL" id="SUV45413.1"/>
    </source>
</evidence>
<protein>
    <submittedName>
        <fullName evidence="1">Uncharacterized protein</fullName>
    </submittedName>
</protein>
<accession>A0A380ZEM3</accession>